<keyword evidence="3" id="KW-0805">Transcription regulation</keyword>
<feature type="domain" description="TCP" evidence="8">
    <location>
        <begin position="137"/>
        <end position="195"/>
    </location>
</feature>
<dbReference type="InterPro" id="IPR005333">
    <property type="entry name" value="Transcription_factor_TCP"/>
</dbReference>
<comment type="subcellular location">
    <subcellularLocation>
        <location evidence="1">Nucleus</location>
    </subcellularLocation>
</comment>
<evidence type="ECO:0000259" key="8">
    <source>
        <dbReference type="PROSITE" id="PS51369"/>
    </source>
</evidence>
<feature type="compositionally biased region" description="Gly residues" evidence="7">
    <location>
        <begin position="109"/>
        <end position="129"/>
    </location>
</feature>
<feature type="domain" description="R" evidence="9">
    <location>
        <begin position="248"/>
        <end position="265"/>
    </location>
</feature>
<reference evidence="10" key="1">
    <citation type="submission" date="2022-04" db="EMBL/GenBank/DDBJ databases">
        <title>Carnegiea gigantea Genome sequencing and assembly v2.</title>
        <authorList>
            <person name="Copetti D."/>
            <person name="Sanderson M.J."/>
            <person name="Burquez A."/>
            <person name="Wojciechowski M.F."/>
        </authorList>
    </citation>
    <scope>NUCLEOTIDE SEQUENCE</scope>
    <source>
        <strain evidence="10">SGP5-SGP5p</strain>
        <tissue evidence="10">Aerial part</tissue>
    </source>
</reference>
<feature type="compositionally biased region" description="Pro residues" evidence="7">
    <location>
        <begin position="65"/>
        <end position="79"/>
    </location>
</feature>
<evidence type="ECO:0000256" key="7">
    <source>
        <dbReference type="SAM" id="MobiDB-lite"/>
    </source>
</evidence>
<accession>A0A9Q1QMC6</accession>
<dbReference type="PROSITE" id="PS51369">
    <property type="entry name" value="TCP"/>
    <property type="match status" value="1"/>
</dbReference>
<evidence type="ECO:0000313" key="10">
    <source>
        <dbReference type="EMBL" id="KAJ8445380.1"/>
    </source>
</evidence>
<keyword evidence="11" id="KW-1185">Reference proteome</keyword>
<organism evidence="10 11">
    <name type="scientific">Carnegiea gigantea</name>
    <dbReference type="NCBI Taxonomy" id="171969"/>
    <lineage>
        <taxon>Eukaryota</taxon>
        <taxon>Viridiplantae</taxon>
        <taxon>Streptophyta</taxon>
        <taxon>Embryophyta</taxon>
        <taxon>Tracheophyta</taxon>
        <taxon>Spermatophyta</taxon>
        <taxon>Magnoliopsida</taxon>
        <taxon>eudicotyledons</taxon>
        <taxon>Gunneridae</taxon>
        <taxon>Pentapetalae</taxon>
        <taxon>Caryophyllales</taxon>
        <taxon>Cactineae</taxon>
        <taxon>Cactaceae</taxon>
        <taxon>Cactoideae</taxon>
        <taxon>Echinocereeae</taxon>
        <taxon>Carnegiea</taxon>
    </lineage>
</organism>
<dbReference type="InterPro" id="IPR017887">
    <property type="entry name" value="TF_TCP_subgr"/>
</dbReference>
<dbReference type="Pfam" id="PF03634">
    <property type="entry name" value="TCP"/>
    <property type="match status" value="1"/>
</dbReference>
<evidence type="ECO:0000256" key="4">
    <source>
        <dbReference type="ARBA" id="ARBA00023125"/>
    </source>
</evidence>
<evidence type="ECO:0000256" key="1">
    <source>
        <dbReference type="ARBA" id="ARBA00004123"/>
    </source>
</evidence>
<feature type="region of interest" description="Disordered" evidence="7">
    <location>
        <begin position="269"/>
        <end position="294"/>
    </location>
</feature>
<dbReference type="EMBL" id="JAKOGI010000078">
    <property type="protein sequence ID" value="KAJ8445380.1"/>
    <property type="molecule type" value="Genomic_DNA"/>
</dbReference>
<evidence type="ECO:0000256" key="5">
    <source>
        <dbReference type="ARBA" id="ARBA00023163"/>
    </source>
</evidence>
<gene>
    <name evidence="10" type="ORF">Cgig2_010738</name>
</gene>
<dbReference type="PROSITE" id="PS51370">
    <property type="entry name" value="R"/>
    <property type="match status" value="1"/>
</dbReference>
<feature type="region of interest" description="Disordered" evidence="7">
    <location>
        <begin position="65"/>
        <end position="155"/>
    </location>
</feature>
<name>A0A9Q1QMC6_9CARY</name>
<evidence type="ECO:0000256" key="2">
    <source>
        <dbReference type="ARBA" id="ARBA00022473"/>
    </source>
</evidence>
<dbReference type="PANTHER" id="PTHR31072">
    <property type="entry name" value="TRANSCRIPTION FACTOR TCP4-RELATED"/>
    <property type="match status" value="1"/>
</dbReference>
<proteinExistence type="predicted"/>
<keyword evidence="5" id="KW-0804">Transcription</keyword>
<evidence type="ECO:0000313" key="11">
    <source>
        <dbReference type="Proteomes" id="UP001153076"/>
    </source>
</evidence>
<dbReference type="GO" id="GO:0003700">
    <property type="term" value="F:DNA-binding transcription factor activity"/>
    <property type="evidence" value="ECO:0007669"/>
    <property type="project" value="InterPro"/>
</dbReference>
<dbReference type="AlphaFoldDB" id="A0A9Q1QMC6"/>
<dbReference type="PANTHER" id="PTHR31072:SF87">
    <property type="entry name" value="TRANSCRIPTION FACTOR TCP12"/>
    <property type="match status" value="1"/>
</dbReference>
<keyword evidence="2" id="KW-0217">Developmental protein</keyword>
<protein>
    <submittedName>
        <fullName evidence="10">Uncharacterized protein</fullName>
    </submittedName>
</protein>
<keyword evidence="6" id="KW-0539">Nucleus</keyword>
<evidence type="ECO:0000256" key="6">
    <source>
        <dbReference type="ARBA" id="ARBA00023242"/>
    </source>
</evidence>
<evidence type="ECO:0000259" key="9">
    <source>
        <dbReference type="PROSITE" id="PS51370"/>
    </source>
</evidence>
<feature type="compositionally biased region" description="Polar residues" evidence="7">
    <location>
        <begin position="271"/>
        <end position="288"/>
    </location>
</feature>
<sequence>MFESNSNVNSHPPMQQTSPPNHFSNITDHYHHQNPSHAYLNFPSHLLDDDELFLGTVLPYSSPLPPIAPPLPPPHPPAPTTTNNCTSRDLGEQKAKEKGKRKRPVGRVAGSGGGGGGGGGGECGGGSGGKTKRRRGKTDRHSKIHTAKGPRDRRMRLSLQIARKFFDLQDMLGFDKASKTIEWLFNKSKAAIKDLAERSCTSTAMASSSPSSDQDINVRHQGNNDDDVSVKDKKNKGKKGALLFQAMRENREKARARARERTKEKLLMMQKQGNDQNPNAGSSSSSTKIRGDQMVPSSSCDLIMASNEINFASFPANWVTQDMNMGSNHIQVQNPNRGFIGRPYNQGN</sequence>
<dbReference type="GO" id="GO:0043565">
    <property type="term" value="F:sequence-specific DNA binding"/>
    <property type="evidence" value="ECO:0007669"/>
    <property type="project" value="TreeGrafter"/>
</dbReference>
<evidence type="ECO:0000256" key="3">
    <source>
        <dbReference type="ARBA" id="ARBA00023015"/>
    </source>
</evidence>
<feature type="region of interest" description="Disordered" evidence="7">
    <location>
        <begin position="203"/>
        <end position="245"/>
    </location>
</feature>
<dbReference type="InterPro" id="IPR017888">
    <property type="entry name" value="CYC/TB1_R_domain"/>
</dbReference>
<dbReference type="GO" id="GO:2000032">
    <property type="term" value="P:regulation of secondary shoot formation"/>
    <property type="evidence" value="ECO:0007669"/>
    <property type="project" value="TreeGrafter"/>
</dbReference>
<feature type="region of interest" description="Disordered" evidence="7">
    <location>
        <begin position="1"/>
        <end position="30"/>
    </location>
</feature>
<comment type="caution">
    <text evidence="10">The sequence shown here is derived from an EMBL/GenBank/DDBJ whole genome shotgun (WGS) entry which is preliminary data.</text>
</comment>
<dbReference type="OrthoDB" id="1896834at2759"/>
<dbReference type="GO" id="GO:0005634">
    <property type="term" value="C:nucleus"/>
    <property type="evidence" value="ECO:0007669"/>
    <property type="project" value="UniProtKB-SubCell"/>
</dbReference>
<feature type="compositionally biased region" description="Polar residues" evidence="7">
    <location>
        <begin position="1"/>
        <end position="27"/>
    </location>
</feature>
<feature type="compositionally biased region" description="Basic residues" evidence="7">
    <location>
        <begin position="130"/>
        <end position="155"/>
    </location>
</feature>
<dbReference type="Proteomes" id="UP001153076">
    <property type="component" value="Unassembled WGS sequence"/>
</dbReference>
<feature type="compositionally biased region" description="Low complexity" evidence="7">
    <location>
        <begin position="203"/>
        <end position="212"/>
    </location>
</feature>
<keyword evidence="4" id="KW-0238">DNA-binding</keyword>